<dbReference type="Pfam" id="PF00571">
    <property type="entry name" value="CBS"/>
    <property type="match status" value="2"/>
</dbReference>
<evidence type="ECO:0000259" key="4">
    <source>
        <dbReference type="PROSITE" id="PS51671"/>
    </source>
</evidence>
<evidence type="ECO:0000313" key="5">
    <source>
        <dbReference type="EMBL" id="CAA9449407.1"/>
    </source>
</evidence>
<feature type="domain" description="CBS" evidence="3">
    <location>
        <begin position="8"/>
        <end position="64"/>
    </location>
</feature>
<dbReference type="SUPFAM" id="SSF55021">
    <property type="entry name" value="ACT-like"/>
    <property type="match status" value="1"/>
</dbReference>
<dbReference type="PANTHER" id="PTHR48108:SF34">
    <property type="entry name" value="CBS DOMAIN-CONTAINING PROTEIN YHCV"/>
    <property type="match status" value="1"/>
</dbReference>
<organism evidence="5">
    <name type="scientific">uncultured Rubrobacteraceae bacterium</name>
    <dbReference type="NCBI Taxonomy" id="349277"/>
    <lineage>
        <taxon>Bacteria</taxon>
        <taxon>Bacillati</taxon>
        <taxon>Actinomycetota</taxon>
        <taxon>Rubrobacteria</taxon>
        <taxon>Rubrobacterales</taxon>
        <taxon>Rubrobacteraceae</taxon>
        <taxon>environmental samples</taxon>
    </lineage>
</organism>
<dbReference type="InterPro" id="IPR046342">
    <property type="entry name" value="CBS_dom_sf"/>
</dbReference>
<evidence type="ECO:0000259" key="3">
    <source>
        <dbReference type="PROSITE" id="PS51371"/>
    </source>
</evidence>
<dbReference type="CDD" id="cd04584">
    <property type="entry name" value="CBS_pair_AcuB_like"/>
    <property type="match status" value="1"/>
</dbReference>
<dbReference type="AlphaFoldDB" id="A0A6J4QVY7"/>
<keyword evidence="1" id="KW-0677">Repeat</keyword>
<dbReference type="InterPro" id="IPR002912">
    <property type="entry name" value="ACT_dom"/>
</dbReference>
<protein>
    <submittedName>
        <fullName evidence="5">CBS domain protein AcuB</fullName>
    </submittedName>
</protein>
<name>A0A6J4QVY7_9ACTN</name>
<dbReference type="InterPro" id="IPR045865">
    <property type="entry name" value="ACT-like_dom_sf"/>
</dbReference>
<dbReference type="SUPFAM" id="SSF54631">
    <property type="entry name" value="CBS-domain pair"/>
    <property type="match status" value="1"/>
</dbReference>
<evidence type="ECO:0000256" key="2">
    <source>
        <dbReference type="PROSITE-ProRule" id="PRU00703"/>
    </source>
</evidence>
<evidence type="ECO:0000256" key="1">
    <source>
        <dbReference type="ARBA" id="ARBA00022737"/>
    </source>
</evidence>
<dbReference type="Gene3D" id="3.10.580.10">
    <property type="entry name" value="CBS-domain"/>
    <property type="match status" value="1"/>
</dbReference>
<reference evidence="5" key="1">
    <citation type="submission" date="2020-02" db="EMBL/GenBank/DDBJ databases">
        <authorList>
            <person name="Meier V. D."/>
        </authorList>
    </citation>
    <scope>NUCLEOTIDE SEQUENCE</scope>
    <source>
        <strain evidence="5">AVDCRST_MAG28</strain>
    </source>
</reference>
<keyword evidence="2" id="KW-0129">CBS domain</keyword>
<proteinExistence type="predicted"/>
<dbReference type="PROSITE" id="PS51671">
    <property type="entry name" value="ACT"/>
    <property type="match status" value="1"/>
</dbReference>
<dbReference type="InterPro" id="IPR000644">
    <property type="entry name" value="CBS_dom"/>
</dbReference>
<sequence length="220" mass="23826">MLLVRDWMTGKVVTLSPEASVAEALILCRERRIRHIPILEGGHLVGIVTDRDLRDASPALGDPERANALRKLRVGEVMTRSVVTADPEDSIENIAQEMYEHKIQSLPVVTEGPVVDEGSAVAEEELLGIVTSSDVMRALVTLTGLPEPGCRIEVRAANKAGILAEAVGKIQNLEVDIVSVLSDPDLRSGNRTLVFQLVTTDPSNVMQSLKADGYEVSWIA</sequence>
<dbReference type="SMART" id="SM00116">
    <property type="entry name" value="CBS"/>
    <property type="match status" value="2"/>
</dbReference>
<dbReference type="PROSITE" id="PS51371">
    <property type="entry name" value="CBS"/>
    <property type="match status" value="2"/>
</dbReference>
<dbReference type="PANTHER" id="PTHR48108">
    <property type="entry name" value="CBS DOMAIN-CONTAINING PROTEIN CBSX2, CHLOROPLASTIC"/>
    <property type="match status" value="1"/>
</dbReference>
<feature type="domain" description="CBS" evidence="3">
    <location>
        <begin position="78"/>
        <end position="147"/>
    </location>
</feature>
<gene>
    <name evidence="5" type="ORF">AVDCRST_MAG28-1213</name>
</gene>
<feature type="domain" description="ACT" evidence="4">
    <location>
        <begin position="151"/>
        <end position="220"/>
    </location>
</feature>
<dbReference type="EMBL" id="CADCVE010000026">
    <property type="protein sequence ID" value="CAA9449407.1"/>
    <property type="molecule type" value="Genomic_DNA"/>
</dbReference>
<dbReference type="InterPro" id="IPR051462">
    <property type="entry name" value="CBS_domain-containing"/>
</dbReference>
<accession>A0A6J4QVY7</accession>